<comment type="caution">
    <text evidence="2">The sequence shown here is derived from an EMBL/GenBank/DDBJ whole genome shotgun (WGS) entry which is preliminary data.</text>
</comment>
<keyword evidence="2" id="KW-0560">Oxidoreductase</keyword>
<accession>A0ABV3BPT0</accession>
<organism evidence="2 3">
    <name type="scientific">Streptomyces atriruber</name>
    <dbReference type="NCBI Taxonomy" id="545121"/>
    <lineage>
        <taxon>Bacteria</taxon>
        <taxon>Bacillati</taxon>
        <taxon>Actinomycetota</taxon>
        <taxon>Actinomycetes</taxon>
        <taxon>Kitasatosporales</taxon>
        <taxon>Streptomycetaceae</taxon>
        <taxon>Streptomyces</taxon>
    </lineage>
</organism>
<keyword evidence="2" id="KW-0503">Monooxygenase</keyword>
<keyword evidence="3" id="KW-1185">Reference proteome</keyword>
<dbReference type="RefSeq" id="WP_359350961.1">
    <property type="nucleotide sequence ID" value="NZ_JBEYXV010000010.1"/>
</dbReference>
<dbReference type="InterPro" id="IPR007138">
    <property type="entry name" value="ABM_dom"/>
</dbReference>
<dbReference type="GO" id="GO:0004497">
    <property type="term" value="F:monooxygenase activity"/>
    <property type="evidence" value="ECO:0007669"/>
    <property type="project" value="UniProtKB-KW"/>
</dbReference>
<sequence length="224" mass="24315">MPATTTLSTGTLPDPARADGGLTFISTWSTGSPDRQRATLEAIAKAWESRPWPHEGLLSYTVYAGSDGSTVLHHSQWRDEEAYQDFFASTGNGRDARNAEIDAAVPGIERLGLNKTRRYRSWTDGRGREGREPGVVVIARVDFDGPDPDGQRAWSDRAAEALDSDPAGDLGLYAAHFHVSTDGRRVVTYAEWESERAHVDALASAGGGAGDRYRFAYGFVPSKA</sequence>
<dbReference type="EMBL" id="JBEYXV010000010">
    <property type="protein sequence ID" value="MEU6823008.1"/>
    <property type="molecule type" value="Genomic_DNA"/>
</dbReference>
<feature type="domain" description="ABM" evidence="1">
    <location>
        <begin position="33"/>
        <end position="89"/>
    </location>
</feature>
<dbReference type="Gene3D" id="3.30.70.100">
    <property type="match status" value="2"/>
</dbReference>
<evidence type="ECO:0000313" key="3">
    <source>
        <dbReference type="Proteomes" id="UP001551176"/>
    </source>
</evidence>
<evidence type="ECO:0000313" key="2">
    <source>
        <dbReference type="EMBL" id="MEU6823008.1"/>
    </source>
</evidence>
<evidence type="ECO:0000259" key="1">
    <source>
        <dbReference type="Pfam" id="PF03992"/>
    </source>
</evidence>
<name>A0ABV3BPT0_9ACTN</name>
<proteinExistence type="predicted"/>
<gene>
    <name evidence="2" type="ORF">ABZ921_20455</name>
</gene>
<dbReference type="Pfam" id="PF03992">
    <property type="entry name" value="ABM"/>
    <property type="match status" value="1"/>
</dbReference>
<dbReference type="InterPro" id="IPR011008">
    <property type="entry name" value="Dimeric_a/b-barrel"/>
</dbReference>
<dbReference type="Proteomes" id="UP001551176">
    <property type="component" value="Unassembled WGS sequence"/>
</dbReference>
<dbReference type="SUPFAM" id="SSF54909">
    <property type="entry name" value="Dimeric alpha+beta barrel"/>
    <property type="match status" value="2"/>
</dbReference>
<protein>
    <submittedName>
        <fullName evidence="2">Antibiotic biosynthesis monooxygenase</fullName>
    </submittedName>
</protein>
<reference evidence="2 3" key="1">
    <citation type="submission" date="2024-06" db="EMBL/GenBank/DDBJ databases">
        <title>The Natural Products Discovery Center: Release of the First 8490 Sequenced Strains for Exploring Actinobacteria Biosynthetic Diversity.</title>
        <authorList>
            <person name="Kalkreuter E."/>
            <person name="Kautsar S.A."/>
            <person name="Yang D."/>
            <person name="Bader C.D."/>
            <person name="Teijaro C.N."/>
            <person name="Fluegel L."/>
            <person name="Davis C.M."/>
            <person name="Simpson J.R."/>
            <person name="Lauterbach L."/>
            <person name="Steele A.D."/>
            <person name="Gui C."/>
            <person name="Meng S."/>
            <person name="Li G."/>
            <person name="Viehrig K."/>
            <person name="Ye F."/>
            <person name="Su P."/>
            <person name="Kiefer A.F."/>
            <person name="Nichols A."/>
            <person name="Cepeda A.J."/>
            <person name="Yan W."/>
            <person name="Fan B."/>
            <person name="Jiang Y."/>
            <person name="Adhikari A."/>
            <person name="Zheng C.-J."/>
            <person name="Schuster L."/>
            <person name="Cowan T.M."/>
            <person name="Smanski M.J."/>
            <person name="Chevrette M.G."/>
            <person name="De Carvalho L.P.S."/>
            <person name="Shen B."/>
        </authorList>
    </citation>
    <scope>NUCLEOTIDE SEQUENCE [LARGE SCALE GENOMIC DNA]</scope>
    <source>
        <strain evidence="2 3">NPDC046838</strain>
    </source>
</reference>